<evidence type="ECO:0000256" key="6">
    <source>
        <dbReference type="ARBA" id="ARBA00022655"/>
    </source>
</evidence>
<dbReference type="Proteomes" id="UP001370590">
    <property type="component" value="Unassembled WGS sequence"/>
</dbReference>
<dbReference type="InterPro" id="IPR050838">
    <property type="entry name" value="Ketopantoate_reductase"/>
</dbReference>
<dbReference type="EMBL" id="JAWMWH010000003">
    <property type="protein sequence ID" value="MEJ6401131.1"/>
    <property type="molecule type" value="Genomic_DNA"/>
</dbReference>
<evidence type="ECO:0000256" key="5">
    <source>
        <dbReference type="ARBA" id="ARBA00019465"/>
    </source>
</evidence>
<sequence>MKYAILGAGGMGLHFGTLLQDIGYHVDFIDTWAPQVEAIRKQHGVYVSRRGQDRHLVEIDNIYYPEEYDGDPDVVIPFTKQIGLADMLKRCAHFFNDKQYAVTLMNGMGHIEKIDEYFPKQHVIGGTALIGSILTKPGEVDYVAKKGTGSCNLANQTEHIDDTTREIAKEFTEAGLNATIHENFMGTLLAKVIFNSVLNSLATSFQCSYGEFIASPSAKPLSIDLINEAFDVFERANIKLIGTREEVWHTIYHTAHDINPEHYPSMYQDLVTDRPTEVEYINGYIYRLGLKHGYIAHSHKFAINLVHIAEKLHQTRENKKD</sequence>
<comment type="similarity">
    <text evidence="3 11">Belongs to the ketopantoate reductase family.</text>
</comment>
<evidence type="ECO:0000256" key="8">
    <source>
        <dbReference type="ARBA" id="ARBA00023002"/>
    </source>
</evidence>
<feature type="domain" description="Ketopantoate reductase N-terminal" evidence="12">
    <location>
        <begin position="3"/>
        <end position="145"/>
    </location>
</feature>
<evidence type="ECO:0000256" key="10">
    <source>
        <dbReference type="ARBA" id="ARBA00048793"/>
    </source>
</evidence>
<evidence type="ECO:0000256" key="4">
    <source>
        <dbReference type="ARBA" id="ARBA00013014"/>
    </source>
</evidence>
<dbReference type="PANTHER" id="PTHR43765">
    <property type="entry name" value="2-DEHYDROPANTOATE 2-REDUCTASE-RELATED"/>
    <property type="match status" value="1"/>
</dbReference>
<proteinExistence type="inferred from homology"/>
<dbReference type="SUPFAM" id="SSF48179">
    <property type="entry name" value="6-phosphogluconate dehydrogenase C-terminal domain-like"/>
    <property type="match status" value="1"/>
</dbReference>
<evidence type="ECO:0000256" key="7">
    <source>
        <dbReference type="ARBA" id="ARBA00022857"/>
    </source>
</evidence>
<evidence type="ECO:0000313" key="15">
    <source>
        <dbReference type="Proteomes" id="UP001370590"/>
    </source>
</evidence>
<dbReference type="InterPro" id="IPR008927">
    <property type="entry name" value="6-PGluconate_DH-like_C_sf"/>
</dbReference>
<keyword evidence="15" id="KW-1185">Reference proteome</keyword>
<comment type="caution">
    <text evidence="14">The sequence shown here is derived from an EMBL/GenBank/DDBJ whole genome shotgun (WGS) entry which is preliminary data.</text>
</comment>
<evidence type="ECO:0000256" key="11">
    <source>
        <dbReference type="RuleBase" id="RU362068"/>
    </source>
</evidence>
<organism evidence="14 15">
    <name type="scientific">Nicoliella lavandulae</name>
    <dbReference type="NCBI Taxonomy" id="3082954"/>
    <lineage>
        <taxon>Bacteria</taxon>
        <taxon>Bacillati</taxon>
        <taxon>Bacillota</taxon>
        <taxon>Bacilli</taxon>
        <taxon>Lactobacillales</taxon>
        <taxon>Lactobacillaceae</taxon>
        <taxon>Nicoliella</taxon>
    </lineage>
</organism>
<evidence type="ECO:0000256" key="3">
    <source>
        <dbReference type="ARBA" id="ARBA00007870"/>
    </source>
</evidence>
<dbReference type="InterPro" id="IPR003710">
    <property type="entry name" value="ApbA"/>
</dbReference>
<evidence type="ECO:0000259" key="12">
    <source>
        <dbReference type="Pfam" id="PF02558"/>
    </source>
</evidence>
<dbReference type="InterPro" id="IPR013332">
    <property type="entry name" value="KPR_N"/>
</dbReference>
<dbReference type="SUPFAM" id="SSF51735">
    <property type="entry name" value="NAD(P)-binding Rossmann-fold domains"/>
    <property type="match status" value="1"/>
</dbReference>
<feature type="domain" description="Ketopantoate reductase C-terminal" evidence="13">
    <location>
        <begin position="183"/>
        <end position="308"/>
    </location>
</feature>
<evidence type="ECO:0000256" key="1">
    <source>
        <dbReference type="ARBA" id="ARBA00002919"/>
    </source>
</evidence>
<comment type="pathway">
    <text evidence="2 11">Cofactor biosynthesis; (R)-pantothenate biosynthesis; (R)-pantoate from 3-methyl-2-oxobutanoate: step 2/2.</text>
</comment>
<protein>
    <recommendedName>
        <fullName evidence="5 11">2-dehydropantoate 2-reductase</fullName>
        <ecNumber evidence="4 11">1.1.1.169</ecNumber>
    </recommendedName>
    <alternativeName>
        <fullName evidence="9 11">Ketopantoate reductase</fullName>
    </alternativeName>
</protein>
<keyword evidence="8 11" id="KW-0560">Oxidoreductase</keyword>
<evidence type="ECO:0000313" key="14">
    <source>
        <dbReference type="EMBL" id="MEJ6401131.1"/>
    </source>
</evidence>
<keyword evidence="7 11" id="KW-0521">NADP</keyword>
<dbReference type="Pfam" id="PF08546">
    <property type="entry name" value="ApbA_C"/>
    <property type="match status" value="1"/>
</dbReference>
<dbReference type="PANTHER" id="PTHR43765:SF2">
    <property type="entry name" value="2-DEHYDROPANTOATE 2-REDUCTASE"/>
    <property type="match status" value="1"/>
</dbReference>
<comment type="function">
    <text evidence="1 11">Catalyzes the NADPH-dependent reduction of ketopantoate into pantoic acid.</text>
</comment>
<dbReference type="InterPro" id="IPR036291">
    <property type="entry name" value="NAD(P)-bd_dom_sf"/>
</dbReference>
<evidence type="ECO:0000256" key="2">
    <source>
        <dbReference type="ARBA" id="ARBA00004994"/>
    </source>
</evidence>
<dbReference type="Gene3D" id="3.40.50.720">
    <property type="entry name" value="NAD(P)-binding Rossmann-like Domain"/>
    <property type="match status" value="1"/>
</dbReference>
<dbReference type="InterPro" id="IPR013328">
    <property type="entry name" value="6PGD_dom2"/>
</dbReference>
<dbReference type="InterPro" id="IPR013752">
    <property type="entry name" value="KPA_reductase"/>
</dbReference>
<name>A0ABU8SMJ8_9LACO</name>
<gene>
    <name evidence="14" type="ORF">R4146_08250</name>
</gene>
<evidence type="ECO:0000259" key="13">
    <source>
        <dbReference type="Pfam" id="PF08546"/>
    </source>
</evidence>
<dbReference type="Gene3D" id="1.10.1040.10">
    <property type="entry name" value="N-(1-d-carboxylethyl)-l-norvaline Dehydrogenase, domain 2"/>
    <property type="match status" value="1"/>
</dbReference>
<reference evidence="14 15" key="1">
    <citation type="submission" date="2023-10" db="EMBL/GenBank/DDBJ databases">
        <title>Nicoliella lavandulae sp. nov. isolated from Lavandula angustifolia flowers.</title>
        <authorList>
            <person name="Alcantara C."/>
            <person name="Zuniga M."/>
            <person name="Landete J.M."/>
            <person name="Monedero V."/>
        </authorList>
    </citation>
    <scope>NUCLEOTIDE SEQUENCE [LARGE SCALE GENOMIC DNA]</scope>
    <source>
        <strain evidence="14 15">Es01</strain>
    </source>
</reference>
<dbReference type="Pfam" id="PF02558">
    <property type="entry name" value="ApbA"/>
    <property type="match status" value="1"/>
</dbReference>
<dbReference type="RefSeq" id="WP_339960977.1">
    <property type="nucleotide sequence ID" value="NZ_JAWMWH010000003.1"/>
</dbReference>
<dbReference type="EC" id="1.1.1.169" evidence="4 11"/>
<dbReference type="NCBIfam" id="TIGR00745">
    <property type="entry name" value="apbA_panE"/>
    <property type="match status" value="1"/>
</dbReference>
<evidence type="ECO:0000256" key="9">
    <source>
        <dbReference type="ARBA" id="ARBA00032024"/>
    </source>
</evidence>
<comment type="catalytic activity">
    <reaction evidence="10 11">
        <text>(R)-pantoate + NADP(+) = 2-dehydropantoate + NADPH + H(+)</text>
        <dbReference type="Rhea" id="RHEA:16233"/>
        <dbReference type="ChEBI" id="CHEBI:11561"/>
        <dbReference type="ChEBI" id="CHEBI:15378"/>
        <dbReference type="ChEBI" id="CHEBI:15980"/>
        <dbReference type="ChEBI" id="CHEBI:57783"/>
        <dbReference type="ChEBI" id="CHEBI:58349"/>
        <dbReference type="EC" id="1.1.1.169"/>
    </reaction>
</comment>
<keyword evidence="6 11" id="KW-0566">Pantothenate biosynthesis</keyword>
<accession>A0ABU8SMJ8</accession>